<dbReference type="OrthoDB" id="5208424at2759"/>
<accession>A0A2P5HMC8</accession>
<reference evidence="1" key="1">
    <citation type="submission" date="2017-09" db="EMBL/GenBank/DDBJ databases">
        <title>Polyketide synthases of a Diaporthe helianthi virulent isolate.</title>
        <authorList>
            <person name="Baroncelli R."/>
        </authorList>
    </citation>
    <scope>NUCLEOTIDE SEQUENCE [LARGE SCALE GENOMIC DNA]</scope>
    <source>
        <strain evidence="1">7/96</strain>
    </source>
</reference>
<keyword evidence="2" id="KW-1185">Reference proteome</keyword>
<proteinExistence type="predicted"/>
<dbReference type="AlphaFoldDB" id="A0A2P5HMC8"/>
<name>A0A2P5HMC8_DIAHE</name>
<comment type="caution">
    <text evidence="1">The sequence shown here is derived from an EMBL/GenBank/DDBJ whole genome shotgun (WGS) entry which is preliminary data.</text>
</comment>
<dbReference type="Proteomes" id="UP000094444">
    <property type="component" value="Unassembled WGS sequence"/>
</dbReference>
<evidence type="ECO:0000313" key="1">
    <source>
        <dbReference type="EMBL" id="POS71377.1"/>
    </source>
</evidence>
<dbReference type="EMBL" id="MAVT02001287">
    <property type="protein sequence ID" value="POS71377.1"/>
    <property type="molecule type" value="Genomic_DNA"/>
</dbReference>
<sequence length="455" mass="51397">MTLLTDLPTELRQHIIRQIPGSMPDEVQLSHTGWPDPVKQLLATCKLLRADTIHIMSSWSFDCLIPRSGYIEHVPRLSRAIEALGLKNRIQRVRLLIFAEITMAYPREPENRTWEHLGALRRIIRKWKERCSKLPRGDIHTVVVDITPLPRSMLRSHPNLVHANLVDARTVWFFNRRWVPVAHIMRCLHEHFHPAAFELTPVMWGWKATEDGYKAVLVEDPPYMHLSVKVAIGGQIGEGSRSCVEELRHEGGISGMLIKNGAADFVGTYCDGEMPDHLSLHRLVQRYGIRLTAGGSETDYKVDVSGITLLDDVQENEIAPERDFSALSPLQLSKNSATAYYRNALDNEEAARKIVVKLLTFGVDCRQSLNTCNTPHLEFLPVTPFTRQLVRELSRDLGLLCSSIDGKYGKFQRVSSLVHEVNSRLNGIQRHGLEPPMEALAISHTAGSEARAETE</sequence>
<dbReference type="InParanoid" id="A0A2P5HMC8"/>
<gene>
    <name evidence="1" type="ORF">DHEL01_v210226</name>
</gene>
<evidence type="ECO:0000313" key="2">
    <source>
        <dbReference type="Proteomes" id="UP000094444"/>
    </source>
</evidence>
<organism evidence="1 2">
    <name type="scientific">Diaporthe helianthi</name>
    <dbReference type="NCBI Taxonomy" id="158607"/>
    <lineage>
        <taxon>Eukaryota</taxon>
        <taxon>Fungi</taxon>
        <taxon>Dikarya</taxon>
        <taxon>Ascomycota</taxon>
        <taxon>Pezizomycotina</taxon>
        <taxon>Sordariomycetes</taxon>
        <taxon>Sordariomycetidae</taxon>
        <taxon>Diaporthales</taxon>
        <taxon>Diaporthaceae</taxon>
        <taxon>Diaporthe</taxon>
    </lineage>
</organism>
<protein>
    <submittedName>
        <fullName evidence="1">Uncharacterized protein</fullName>
    </submittedName>
</protein>